<sequence>MIIARPTHHSIFRVSSILWQRLPTLASLTPLPIVTDNSQPTCSVALPQFRLPSPQTRPLWLSGTTQPVSPSSTKWAKNRLFASPIASPGHGNGLGDTLNFVTQRSLSSMSAGQRLSRSFPLIGHRTSFLLRSDDLQPLVKL</sequence>
<gene>
    <name evidence="1" type="ORF">PXEA_LOCUS12661</name>
</gene>
<comment type="caution">
    <text evidence="1">The sequence shown here is derived from an EMBL/GenBank/DDBJ whole genome shotgun (WGS) entry which is preliminary data.</text>
</comment>
<proteinExistence type="predicted"/>
<reference evidence="1" key="1">
    <citation type="submission" date="2018-11" db="EMBL/GenBank/DDBJ databases">
        <authorList>
            <consortium name="Pathogen Informatics"/>
        </authorList>
    </citation>
    <scope>NUCLEOTIDE SEQUENCE</scope>
</reference>
<evidence type="ECO:0000313" key="1">
    <source>
        <dbReference type="EMBL" id="VEL19221.1"/>
    </source>
</evidence>
<dbReference type="Proteomes" id="UP000784294">
    <property type="component" value="Unassembled WGS sequence"/>
</dbReference>
<dbReference type="AlphaFoldDB" id="A0A3S5FDJ4"/>
<evidence type="ECO:0000313" key="2">
    <source>
        <dbReference type="Proteomes" id="UP000784294"/>
    </source>
</evidence>
<keyword evidence="2" id="KW-1185">Reference proteome</keyword>
<organism evidence="1 2">
    <name type="scientific">Protopolystoma xenopodis</name>
    <dbReference type="NCBI Taxonomy" id="117903"/>
    <lineage>
        <taxon>Eukaryota</taxon>
        <taxon>Metazoa</taxon>
        <taxon>Spiralia</taxon>
        <taxon>Lophotrochozoa</taxon>
        <taxon>Platyhelminthes</taxon>
        <taxon>Monogenea</taxon>
        <taxon>Polyopisthocotylea</taxon>
        <taxon>Polystomatidea</taxon>
        <taxon>Polystomatidae</taxon>
        <taxon>Protopolystoma</taxon>
    </lineage>
</organism>
<protein>
    <submittedName>
        <fullName evidence="1">Uncharacterized protein</fullName>
    </submittedName>
</protein>
<accession>A0A3S5FDJ4</accession>
<name>A0A3S5FDJ4_9PLAT</name>
<dbReference type="EMBL" id="CAAALY010040654">
    <property type="protein sequence ID" value="VEL19221.1"/>
    <property type="molecule type" value="Genomic_DNA"/>
</dbReference>